<gene>
    <name evidence="2" type="ORF">K1Y72_29130</name>
</gene>
<dbReference type="InterPro" id="IPR056085">
    <property type="entry name" value="DUF7668"/>
</dbReference>
<dbReference type="EMBL" id="JAIBOA010000024">
    <property type="protein sequence ID" value="MBW8486462.1"/>
    <property type="molecule type" value="Genomic_DNA"/>
</dbReference>
<comment type="caution">
    <text evidence="2">The sequence shown here is derived from an EMBL/GenBank/DDBJ whole genome shotgun (WGS) entry which is preliminary data.</text>
</comment>
<dbReference type="RefSeq" id="WP_220169703.1">
    <property type="nucleotide sequence ID" value="NZ_JAIBOA010000024.1"/>
</dbReference>
<evidence type="ECO:0000313" key="3">
    <source>
        <dbReference type="Proteomes" id="UP000774570"/>
    </source>
</evidence>
<sequence length="121" mass="12594">MLPEEAAGAVRAVVAMLTTGAYTELESLTEGRDLGAAAMAAAVEGSGRTLISPPAQDLADPPAAELDAGAEFESAYRVDVPLWTAQEGRSTLTVRLVLLEVLEKVWTVRILAIDDSGAARG</sequence>
<evidence type="ECO:0000313" key="2">
    <source>
        <dbReference type="EMBL" id="MBW8486462.1"/>
    </source>
</evidence>
<reference evidence="2 3" key="1">
    <citation type="submission" date="2021-07" db="EMBL/GenBank/DDBJ databases">
        <title>Actinomadura sp. PM05-2 isolated from lichen.</title>
        <authorList>
            <person name="Somphong A."/>
            <person name="Phongsopitanun W."/>
            <person name="Tanasupawat S."/>
            <person name="Peongsungnone V."/>
        </authorList>
    </citation>
    <scope>NUCLEOTIDE SEQUENCE [LARGE SCALE GENOMIC DNA]</scope>
    <source>
        <strain evidence="2 3">PM05-2</strain>
    </source>
</reference>
<protein>
    <recommendedName>
        <fullName evidence="1">DUF7668 domain-containing protein</fullName>
    </recommendedName>
</protein>
<organism evidence="2 3">
    <name type="scientific">Actinomadura parmotrematis</name>
    <dbReference type="NCBI Taxonomy" id="2864039"/>
    <lineage>
        <taxon>Bacteria</taxon>
        <taxon>Bacillati</taxon>
        <taxon>Actinomycetota</taxon>
        <taxon>Actinomycetes</taxon>
        <taxon>Streptosporangiales</taxon>
        <taxon>Thermomonosporaceae</taxon>
        <taxon>Actinomadura</taxon>
    </lineage>
</organism>
<dbReference type="Proteomes" id="UP000774570">
    <property type="component" value="Unassembled WGS sequence"/>
</dbReference>
<feature type="domain" description="DUF7668" evidence="1">
    <location>
        <begin position="16"/>
        <end position="113"/>
    </location>
</feature>
<accession>A0ABS7G3S4</accession>
<dbReference type="Pfam" id="PF24705">
    <property type="entry name" value="DUF7668"/>
    <property type="match status" value="1"/>
</dbReference>
<proteinExistence type="predicted"/>
<name>A0ABS7G3S4_9ACTN</name>
<keyword evidence="3" id="KW-1185">Reference proteome</keyword>
<evidence type="ECO:0000259" key="1">
    <source>
        <dbReference type="Pfam" id="PF24705"/>
    </source>
</evidence>